<dbReference type="Gene3D" id="3.80.10.10">
    <property type="entry name" value="Ribonuclease Inhibitor"/>
    <property type="match status" value="1"/>
</dbReference>
<dbReference type="PANTHER" id="PTHR45661">
    <property type="entry name" value="SURFACE ANTIGEN"/>
    <property type="match status" value="1"/>
</dbReference>
<organism evidence="1 2">
    <name type="scientific">Bacteroides mediterraneensis</name>
    <dbReference type="NCBI Taxonomy" id="1841856"/>
    <lineage>
        <taxon>Bacteria</taxon>
        <taxon>Pseudomonadati</taxon>
        <taxon>Bacteroidota</taxon>
        <taxon>Bacteroidia</taxon>
        <taxon>Bacteroidales</taxon>
        <taxon>Bacteroidaceae</taxon>
        <taxon>Bacteroides</taxon>
    </lineage>
</organism>
<protein>
    <submittedName>
        <fullName evidence="1">Leucine-rich repeat protein</fullName>
    </submittedName>
</protein>
<accession>A0ABS2EX72</accession>
<dbReference type="RefSeq" id="WP_204476446.1">
    <property type="nucleotide sequence ID" value="NZ_JACJJW010000034.1"/>
</dbReference>
<dbReference type="EMBL" id="JACJJW010000034">
    <property type="protein sequence ID" value="MBM6759286.1"/>
    <property type="molecule type" value="Genomic_DNA"/>
</dbReference>
<keyword evidence="2" id="KW-1185">Reference proteome</keyword>
<gene>
    <name evidence="1" type="ORF">H6A31_11460</name>
</gene>
<evidence type="ECO:0000313" key="2">
    <source>
        <dbReference type="Proteomes" id="UP000703295"/>
    </source>
</evidence>
<proteinExistence type="predicted"/>
<dbReference type="InterPro" id="IPR032675">
    <property type="entry name" value="LRR_dom_sf"/>
</dbReference>
<sequence>MNKSKALTALKSLLVSGCAFLVWSMAPLLLSSTLTSCEKLEELFGGGNDEEGDGDGNISGNLNGVGTTDGTAPYFQLETTRIELPAIRSEEGVQVKCRTNIMNMHYVLEKFKKLNEGELTSPEDYSFILENPEYSYHSEDFLPYYTNYSSEKQTDNLLIYATDKDSLLATLPIEQAAAPHISVTKAEAGVNEITLTLEGKNEACFYSTYISTDSIPLYQVREDLKNGGSGLPFEYTFDLSVQPTYTFSGLTEATKYYIYLQGGTQPGALYGVSLYTVTTAMRGKEDALILEYALNNLNNRTVYLPFEGKVKGVIDWGDGVTESIDKENLTSSDLSHAYAQGAESTVEVAFKGTVETLTTTNSPKGEVLKASLTGITQWGTPELKRLSLQDAIALKHLAPDTKGALSAITDFTSCFEGCTSLANIPEGLFAMATGARSFDYTFKDCTSLSALPSDLFAHNASATSFNGTFYCCEGLETLPESLFAGTPSAYSMNEIFYGCTSLKELPANLFKGHYNLGYLKCAFTGCSSLTSLPEGLFKDCSGVISLGTVYDTRNYALGIFARCTSLKTIPANLFASMTKVTLMPGIFYECKALTNIPEGLFDHNPEVIYISYSFEGCSNLQSVPAGLFDKMRILQSTTRLFYGCQSLTGESPYTLINGKKVHLYERQNYPTEFLEITNHNNTFGNCTNLTDHESMPNDWR</sequence>
<name>A0ABS2EX72_9BACE</name>
<comment type="caution">
    <text evidence="1">The sequence shown here is derived from an EMBL/GenBank/DDBJ whole genome shotgun (WGS) entry which is preliminary data.</text>
</comment>
<evidence type="ECO:0000313" key="1">
    <source>
        <dbReference type="EMBL" id="MBM6759286.1"/>
    </source>
</evidence>
<dbReference type="InterPro" id="IPR053139">
    <property type="entry name" value="Surface_bspA-like"/>
</dbReference>
<dbReference type="Proteomes" id="UP000703295">
    <property type="component" value="Unassembled WGS sequence"/>
</dbReference>
<dbReference type="PANTHER" id="PTHR45661:SF3">
    <property type="entry name" value="IG-LIKE DOMAIN-CONTAINING PROTEIN"/>
    <property type="match status" value="1"/>
</dbReference>
<dbReference type="SUPFAM" id="SSF52058">
    <property type="entry name" value="L domain-like"/>
    <property type="match status" value="1"/>
</dbReference>
<reference evidence="1 2" key="1">
    <citation type="journal article" date="2021" name="Sci. Rep.">
        <title>The distribution of antibiotic resistance genes in chicken gut microbiota commensals.</title>
        <authorList>
            <person name="Juricova H."/>
            <person name="Matiasovicova J."/>
            <person name="Kubasova T."/>
            <person name="Cejkova D."/>
            <person name="Rychlik I."/>
        </authorList>
    </citation>
    <scope>NUCLEOTIDE SEQUENCE [LARGE SCALE GENOMIC DNA]</scope>
    <source>
        <strain evidence="1 2">An801</strain>
    </source>
</reference>